<dbReference type="Proteomes" id="UP000008064">
    <property type="component" value="Unassembled WGS sequence"/>
</dbReference>
<dbReference type="RefSeq" id="XP_007324086.1">
    <property type="nucleotide sequence ID" value="XM_007324024.1"/>
</dbReference>
<protein>
    <submittedName>
        <fullName evidence="1">Uncharacterized protein</fullName>
    </submittedName>
</protein>
<evidence type="ECO:0000313" key="1">
    <source>
        <dbReference type="EMBL" id="EGO19365.1"/>
    </source>
</evidence>
<organism>
    <name type="scientific">Serpula lacrymans var. lacrymans (strain S7.9)</name>
    <name type="common">Dry rot fungus</name>
    <dbReference type="NCBI Taxonomy" id="578457"/>
    <lineage>
        <taxon>Eukaryota</taxon>
        <taxon>Fungi</taxon>
        <taxon>Dikarya</taxon>
        <taxon>Basidiomycota</taxon>
        <taxon>Agaricomycotina</taxon>
        <taxon>Agaricomycetes</taxon>
        <taxon>Agaricomycetidae</taxon>
        <taxon>Boletales</taxon>
        <taxon>Coniophorineae</taxon>
        <taxon>Serpulaceae</taxon>
        <taxon>Serpula</taxon>
    </lineage>
</organism>
<dbReference type="EMBL" id="GL945444">
    <property type="protein sequence ID" value="EGO19365.1"/>
    <property type="molecule type" value="Genomic_DNA"/>
</dbReference>
<gene>
    <name evidence="1" type="ORF">SERLADRAFT_443420</name>
</gene>
<dbReference type="GeneID" id="18815904"/>
<accession>F8PCG7</accession>
<dbReference type="AlphaFoldDB" id="F8PCG7"/>
<sequence>MTDELLCLTKTTLFFYQRLRMNVLGVSYSKASGIKLWCSNIQKLHNATTNEANKLSTTSIKLDVSSLLPKTISSTACTPVSKHTKKTISSKLTSNVVGTTLSGDTGVRYKAGGFEDEVEIEEYVEAIKGKHTISANLVKVKDGINPPSKCVKMEHPTKITNSDLPEGCMEGGRWRNILITMYEK</sequence>
<reference evidence="1" key="1">
    <citation type="submission" date="2011-04" db="EMBL/GenBank/DDBJ databases">
        <title>Evolution of plant cell wall degrading machinery underlies the functional diversity of forest fungi.</title>
        <authorList>
            <consortium name="US DOE Joint Genome Institute (JGI-PGF)"/>
            <person name="Eastwood D.C."/>
            <person name="Floudas D."/>
            <person name="Binder M."/>
            <person name="Majcherczyk A."/>
            <person name="Schneider P."/>
            <person name="Aerts A."/>
            <person name="Asiegbu F.O."/>
            <person name="Baker S.E."/>
            <person name="Barry K."/>
            <person name="Bendiksby M."/>
            <person name="Blumentritt M."/>
            <person name="Coutinho P.M."/>
            <person name="Cullen D."/>
            <person name="Cullen D."/>
            <person name="Gathman A."/>
            <person name="Goodell B."/>
            <person name="Henrissat B."/>
            <person name="Ihrmark K."/>
            <person name="Kauserud H."/>
            <person name="Kohler A."/>
            <person name="LaButti K."/>
            <person name="Lapidus A."/>
            <person name="Lavin J.L."/>
            <person name="Lee Y.-H."/>
            <person name="Lindquist E."/>
            <person name="Lilly W."/>
            <person name="Lucas S."/>
            <person name="Morin E."/>
            <person name="Murat C."/>
            <person name="Oguiza J.A."/>
            <person name="Park J."/>
            <person name="Pisabarro A.G."/>
            <person name="Riley R."/>
            <person name="Rosling A."/>
            <person name="Salamov A."/>
            <person name="Schmidt O."/>
            <person name="Schmutz J."/>
            <person name="Skrede I."/>
            <person name="Stenlid J."/>
            <person name="Wiebenga A."/>
            <person name="Xie X."/>
            <person name="Kues U."/>
            <person name="Hibbett D.S."/>
            <person name="Hoffmeister D."/>
            <person name="Hogberg N."/>
            <person name="Martin F."/>
            <person name="Grigoriev I.V."/>
            <person name="Watkinson S.C."/>
        </authorList>
    </citation>
    <scope>NUCLEOTIDE SEQUENCE</scope>
    <source>
        <strain evidence="1">S7.9</strain>
    </source>
</reference>
<dbReference type="KEGG" id="sla:SERLADRAFT_443420"/>
<proteinExistence type="predicted"/>
<name>F8PCG7_SERL9</name>
<dbReference type="HOGENOM" id="CLU_1469063_0_0_1"/>